<accession>A0ABW5GUS2</accession>
<evidence type="ECO:0000259" key="2">
    <source>
        <dbReference type="Pfam" id="PF11706"/>
    </source>
</evidence>
<dbReference type="PANTHER" id="PTHR35525:SF3">
    <property type="entry name" value="BLL6575 PROTEIN"/>
    <property type="match status" value="1"/>
</dbReference>
<evidence type="ECO:0000313" key="3">
    <source>
        <dbReference type="EMBL" id="MFD2464688.1"/>
    </source>
</evidence>
<dbReference type="SUPFAM" id="SSF160904">
    <property type="entry name" value="Jann2411-like"/>
    <property type="match status" value="1"/>
</dbReference>
<proteinExistence type="predicted"/>
<name>A0ABW5GUS2_9PSEU</name>
<comment type="caution">
    <text evidence="3">The sequence shown here is derived from an EMBL/GenBank/DDBJ whole genome shotgun (WGS) entry which is preliminary data.</text>
</comment>
<dbReference type="InterPro" id="IPR023286">
    <property type="entry name" value="ABATE_dom_sf"/>
</dbReference>
<evidence type="ECO:0000256" key="1">
    <source>
        <dbReference type="SAM" id="MobiDB-lite"/>
    </source>
</evidence>
<dbReference type="RefSeq" id="WP_345385968.1">
    <property type="nucleotide sequence ID" value="NZ_BAABHG010000001.1"/>
</dbReference>
<keyword evidence="4" id="KW-1185">Reference proteome</keyword>
<protein>
    <submittedName>
        <fullName evidence="3">CGNR zinc finger domain-containing protein</fullName>
    </submittedName>
</protein>
<dbReference type="EMBL" id="JBHUKU010000026">
    <property type="protein sequence ID" value="MFD2464688.1"/>
    <property type="molecule type" value="Genomic_DNA"/>
</dbReference>
<dbReference type="Pfam" id="PF07336">
    <property type="entry name" value="ABATE"/>
    <property type="match status" value="1"/>
</dbReference>
<dbReference type="InterPro" id="IPR021005">
    <property type="entry name" value="Znf_CGNR"/>
</dbReference>
<feature type="region of interest" description="Disordered" evidence="1">
    <location>
        <begin position="166"/>
        <end position="190"/>
    </location>
</feature>
<dbReference type="Gene3D" id="1.10.3300.10">
    <property type="entry name" value="Jann2411-like domain"/>
    <property type="match status" value="1"/>
</dbReference>
<sequence>MRENHYYTEILRLVTDITNVPLADLADLRRRSARAYLSPDIPAGPRDLAEVRALADCWARIVDAETVQERVDLLNALLAKAAAYPRITNHDDCAGWHLHYRDDGVRLALVLRAVVAVAAAQHLTEQGMHRLGRCALAECRAAFVDFTRGGAQRYCTRVCANRDAVRRHRNRTGPPGRSAQPVGGAAQPTG</sequence>
<reference evidence="4" key="1">
    <citation type="journal article" date="2019" name="Int. J. Syst. Evol. Microbiol.">
        <title>The Global Catalogue of Microorganisms (GCM) 10K type strain sequencing project: providing services to taxonomists for standard genome sequencing and annotation.</title>
        <authorList>
            <consortium name="The Broad Institute Genomics Platform"/>
            <consortium name="The Broad Institute Genome Sequencing Center for Infectious Disease"/>
            <person name="Wu L."/>
            <person name="Ma J."/>
        </authorList>
    </citation>
    <scope>NUCLEOTIDE SEQUENCE [LARGE SCALE GENOMIC DNA]</scope>
    <source>
        <strain evidence="4">CGMCC 4.7643</strain>
    </source>
</reference>
<organism evidence="3 4">
    <name type="scientific">Amycolatopsis samaneae</name>
    <dbReference type="NCBI Taxonomy" id="664691"/>
    <lineage>
        <taxon>Bacteria</taxon>
        <taxon>Bacillati</taxon>
        <taxon>Actinomycetota</taxon>
        <taxon>Actinomycetes</taxon>
        <taxon>Pseudonocardiales</taxon>
        <taxon>Pseudonocardiaceae</taxon>
        <taxon>Amycolatopsis</taxon>
    </lineage>
</organism>
<gene>
    <name evidence="3" type="ORF">ACFSYJ_39140</name>
</gene>
<dbReference type="Pfam" id="PF11706">
    <property type="entry name" value="zf-CGNR"/>
    <property type="match status" value="1"/>
</dbReference>
<dbReference type="PANTHER" id="PTHR35525">
    <property type="entry name" value="BLL6575 PROTEIN"/>
    <property type="match status" value="1"/>
</dbReference>
<feature type="domain" description="Zinc finger CGNR" evidence="2">
    <location>
        <begin position="130"/>
        <end position="171"/>
    </location>
</feature>
<evidence type="ECO:0000313" key="4">
    <source>
        <dbReference type="Proteomes" id="UP001597419"/>
    </source>
</evidence>
<dbReference type="InterPro" id="IPR010852">
    <property type="entry name" value="ABATE"/>
</dbReference>
<dbReference type="Proteomes" id="UP001597419">
    <property type="component" value="Unassembled WGS sequence"/>
</dbReference>